<dbReference type="EMBL" id="KK100231">
    <property type="protein sequence ID" value="KIZ07803.1"/>
    <property type="molecule type" value="Genomic_DNA"/>
</dbReference>
<dbReference type="OrthoDB" id="10264738at2759"/>
<organism evidence="2 3">
    <name type="scientific">Monoraphidium neglectum</name>
    <dbReference type="NCBI Taxonomy" id="145388"/>
    <lineage>
        <taxon>Eukaryota</taxon>
        <taxon>Viridiplantae</taxon>
        <taxon>Chlorophyta</taxon>
        <taxon>core chlorophytes</taxon>
        <taxon>Chlorophyceae</taxon>
        <taxon>CS clade</taxon>
        <taxon>Sphaeropleales</taxon>
        <taxon>Selenastraceae</taxon>
        <taxon>Monoraphidium</taxon>
    </lineage>
</organism>
<evidence type="ECO:0000259" key="1">
    <source>
        <dbReference type="PROSITE" id="PS51746"/>
    </source>
</evidence>
<dbReference type="InterPro" id="IPR001932">
    <property type="entry name" value="PPM-type_phosphatase-like_dom"/>
</dbReference>
<dbReference type="KEGG" id="mng:MNEG_0161"/>
<reference evidence="2 3" key="1">
    <citation type="journal article" date="2013" name="BMC Genomics">
        <title>Reconstruction of the lipid metabolism for the microalga Monoraphidium neglectum from its genome sequence reveals characteristics suitable for biofuel production.</title>
        <authorList>
            <person name="Bogen C."/>
            <person name="Al-Dilaimi A."/>
            <person name="Albersmeier A."/>
            <person name="Wichmann J."/>
            <person name="Grundmann M."/>
            <person name="Rupp O."/>
            <person name="Lauersen K.J."/>
            <person name="Blifernez-Klassen O."/>
            <person name="Kalinowski J."/>
            <person name="Goesmann A."/>
            <person name="Mussgnug J.H."/>
            <person name="Kruse O."/>
        </authorList>
    </citation>
    <scope>NUCLEOTIDE SEQUENCE [LARGE SCALE GENOMIC DNA]</scope>
    <source>
        <strain evidence="2 3">SAG 48.87</strain>
    </source>
</reference>
<dbReference type="InterPro" id="IPR036457">
    <property type="entry name" value="PPM-type-like_dom_sf"/>
</dbReference>
<gene>
    <name evidence="2" type="ORF">MNEG_0161</name>
</gene>
<dbReference type="GeneID" id="25726279"/>
<dbReference type="STRING" id="145388.A0A0D2KCI8"/>
<dbReference type="RefSeq" id="XP_013906822.1">
    <property type="nucleotide sequence ID" value="XM_014051368.1"/>
</dbReference>
<evidence type="ECO:0000313" key="2">
    <source>
        <dbReference type="EMBL" id="KIZ07803.1"/>
    </source>
</evidence>
<dbReference type="InterPro" id="IPR015655">
    <property type="entry name" value="PP2C"/>
</dbReference>
<dbReference type="SMART" id="SM00332">
    <property type="entry name" value="PP2Cc"/>
    <property type="match status" value="1"/>
</dbReference>
<sequence length="375" mass="38159">MCGSTASVVVITRDWLYTANCGDSRIVLVRSHGAEPLTVDHSPSRHDEQERVKRAGGRIVWQNGLRVMGALAMTRAIGDHFLRPHGVIAEPEVAAVRRSAEDEFLILATDGLWNCVAADEAAAVARRALARAEDAALTRDAAALVVPRALTKLAMARGSTDNITVVMVDLRGAAGPRAAPKVAPMTAAAGPTTAVASSAATLVQSQDAAAAHVAQPVASASTAAESPFGAVSLQLPQLNLPRLKTRRASQQQLPPSFGCGATAASAMGRSMSEAVAGCGHGHAGAGSAAATLLPLAMARASSAPTRLQHGYTITTGGPHVLGLRAPAVNPMAARAVGPAQQCAALYHAALAQSAAAAVAPGGEGVWAQRVVSSTF</sequence>
<dbReference type="CDD" id="cd00143">
    <property type="entry name" value="PP2Cc"/>
    <property type="match status" value="1"/>
</dbReference>
<dbReference type="GO" id="GO:0004722">
    <property type="term" value="F:protein serine/threonine phosphatase activity"/>
    <property type="evidence" value="ECO:0007669"/>
    <property type="project" value="InterPro"/>
</dbReference>
<name>A0A0D2KCI8_9CHLO</name>
<accession>A0A0D2KCI8</accession>
<dbReference type="Pfam" id="PF00481">
    <property type="entry name" value="PP2C"/>
    <property type="match status" value="1"/>
</dbReference>
<feature type="domain" description="PPM-type phosphatase" evidence="1">
    <location>
        <begin position="1"/>
        <end position="170"/>
    </location>
</feature>
<keyword evidence="3" id="KW-1185">Reference proteome</keyword>
<dbReference type="PROSITE" id="PS51746">
    <property type="entry name" value="PPM_2"/>
    <property type="match status" value="1"/>
</dbReference>
<dbReference type="Proteomes" id="UP000054498">
    <property type="component" value="Unassembled WGS sequence"/>
</dbReference>
<dbReference type="AlphaFoldDB" id="A0A0D2KCI8"/>
<dbReference type="PANTHER" id="PTHR47992">
    <property type="entry name" value="PROTEIN PHOSPHATASE"/>
    <property type="match status" value="1"/>
</dbReference>
<dbReference type="SUPFAM" id="SSF81606">
    <property type="entry name" value="PP2C-like"/>
    <property type="match status" value="1"/>
</dbReference>
<dbReference type="Gene3D" id="3.60.40.10">
    <property type="entry name" value="PPM-type phosphatase domain"/>
    <property type="match status" value="1"/>
</dbReference>
<proteinExistence type="predicted"/>
<evidence type="ECO:0000313" key="3">
    <source>
        <dbReference type="Proteomes" id="UP000054498"/>
    </source>
</evidence>
<protein>
    <recommendedName>
        <fullName evidence="1">PPM-type phosphatase domain-containing protein</fullName>
    </recommendedName>
</protein>